<reference evidence="2" key="1">
    <citation type="journal article" date="2022" name="G3 (Bethesda)">
        <title>High quality genome of the basidiomycete yeast Dioszegia hungarica PDD-24b-2 isolated from cloud water.</title>
        <authorList>
            <person name="Jarrige D."/>
            <person name="Haridas S."/>
            <person name="Bleykasten-Grosshans C."/>
            <person name="Joly M."/>
            <person name="Nadalig T."/>
            <person name="Sancelme M."/>
            <person name="Vuilleumier S."/>
            <person name="Grigoriev I.V."/>
            <person name="Amato P."/>
            <person name="Bringel F."/>
        </authorList>
    </citation>
    <scope>NUCLEOTIDE SEQUENCE</scope>
    <source>
        <strain evidence="2">PDD-24b-2</strain>
    </source>
</reference>
<dbReference type="Gene3D" id="3.20.20.70">
    <property type="entry name" value="Aldolase class I"/>
    <property type="match status" value="1"/>
</dbReference>
<comment type="caution">
    <text evidence="2">The sequence shown here is derived from an EMBL/GenBank/DDBJ whole genome shotgun (WGS) entry which is preliminary data.</text>
</comment>
<dbReference type="PANTHER" id="PTHR22893:SF93">
    <property type="entry name" value="HYPOTHETICAL OXIDOREDUCTASE (EUROFUNG)"/>
    <property type="match status" value="1"/>
</dbReference>
<dbReference type="CDD" id="cd02933">
    <property type="entry name" value="OYE_like_FMN"/>
    <property type="match status" value="1"/>
</dbReference>
<protein>
    <recommendedName>
        <fullName evidence="1">NADH:flavin oxidoreductase/NADH oxidase N-terminal domain-containing protein</fullName>
    </recommendedName>
</protein>
<dbReference type="SUPFAM" id="SSF51395">
    <property type="entry name" value="FMN-linked oxidoreductases"/>
    <property type="match status" value="1"/>
</dbReference>
<sequence length="442" mass="48948">MPVPDLSTLPPAERATRSELFKPLKLGSMVVQHRIALAPLTRNRGKPSEKVEGTWYPWEIQSEYYCQRATEGGLLISEALPVSLQAVGASMTNVPGIWTEEQIVGWKKVVSEVKATGAVFVAQLFHGGRSCNHSSLVRACCPSATRVENTLGGGPGDVPVEMTEADIQRTIGDFVQAAKNAMECGFDGVEIHGGNGYLPDQFLHTNINTRTDRYGGSVENRNRFVLELCDAVAAAIGPDRFALRLAPYGFFNETRGQERKVQWTKLCEELATRKYAYIHFMEARYDEVLSESTKLAALGKEMTSDFSSDGLPTIAPFRAALGGVSGTPVIVAGGYDTENIWDVVDSRKADLVALGRYFTSNPDLVYRIKHGKPLVKYVRPRFYAFPGKEYQEGYTDFSKHEDNLTSDVERARWEEHVKRGIVVAKPGWQLSQDGVQLGEIYV</sequence>
<proteinExistence type="predicted"/>
<organism evidence="2 3">
    <name type="scientific">Dioszegia hungarica</name>
    <dbReference type="NCBI Taxonomy" id="4972"/>
    <lineage>
        <taxon>Eukaryota</taxon>
        <taxon>Fungi</taxon>
        <taxon>Dikarya</taxon>
        <taxon>Basidiomycota</taxon>
        <taxon>Agaricomycotina</taxon>
        <taxon>Tremellomycetes</taxon>
        <taxon>Tremellales</taxon>
        <taxon>Bulleribasidiaceae</taxon>
        <taxon>Dioszegia</taxon>
    </lineage>
</organism>
<dbReference type="GO" id="GO:0016491">
    <property type="term" value="F:oxidoreductase activity"/>
    <property type="evidence" value="ECO:0007669"/>
    <property type="project" value="InterPro"/>
</dbReference>
<accession>A0AA38HAC5</accession>
<gene>
    <name evidence="2" type="ORF">MKK02DRAFT_44161</name>
</gene>
<name>A0AA38HAC5_9TREE</name>
<evidence type="ECO:0000313" key="3">
    <source>
        <dbReference type="Proteomes" id="UP001164286"/>
    </source>
</evidence>
<dbReference type="Pfam" id="PF00724">
    <property type="entry name" value="Oxidored_FMN"/>
    <property type="match status" value="1"/>
</dbReference>
<dbReference type="InterPro" id="IPR045247">
    <property type="entry name" value="Oye-like"/>
</dbReference>
<dbReference type="EMBL" id="JAKWFO010000005">
    <property type="protein sequence ID" value="KAI9635471.1"/>
    <property type="molecule type" value="Genomic_DNA"/>
</dbReference>
<dbReference type="AlphaFoldDB" id="A0AA38HAC5"/>
<dbReference type="GO" id="GO:0010181">
    <property type="term" value="F:FMN binding"/>
    <property type="evidence" value="ECO:0007669"/>
    <property type="project" value="InterPro"/>
</dbReference>
<dbReference type="RefSeq" id="XP_052945248.1">
    <property type="nucleotide sequence ID" value="XM_053092807.1"/>
</dbReference>
<feature type="domain" description="NADH:flavin oxidoreductase/NADH oxidase N-terminal" evidence="1">
    <location>
        <begin position="19"/>
        <end position="373"/>
    </location>
</feature>
<keyword evidence="3" id="KW-1185">Reference proteome</keyword>
<dbReference type="Proteomes" id="UP001164286">
    <property type="component" value="Unassembled WGS sequence"/>
</dbReference>
<evidence type="ECO:0000313" key="2">
    <source>
        <dbReference type="EMBL" id="KAI9635471.1"/>
    </source>
</evidence>
<evidence type="ECO:0000259" key="1">
    <source>
        <dbReference type="Pfam" id="PF00724"/>
    </source>
</evidence>
<dbReference type="PANTHER" id="PTHR22893">
    <property type="entry name" value="NADH OXIDOREDUCTASE-RELATED"/>
    <property type="match status" value="1"/>
</dbReference>
<dbReference type="GeneID" id="77732012"/>
<dbReference type="InterPro" id="IPR001155">
    <property type="entry name" value="OxRdtase_FMN_N"/>
</dbReference>
<dbReference type="InterPro" id="IPR013785">
    <property type="entry name" value="Aldolase_TIM"/>
</dbReference>